<dbReference type="PROSITE" id="PS50111">
    <property type="entry name" value="CHEMOTAXIS_TRANSDUC_2"/>
    <property type="match status" value="1"/>
</dbReference>
<dbReference type="Pfam" id="PF00015">
    <property type="entry name" value="MCPsignal"/>
    <property type="match status" value="1"/>
</dbReference>
<comment type="similarity">
    <text evidence="2">Belongs to the methyl-accepting chemotaxis (MCP) protein family.</text>
</comment>
<gene>
    <name evidence="5" type="ORF">C5F44_13805</name>
</gene>
<comment type="caution">
    <text evidence="5">The sequence shown here is derived from an EMBL/GenBank/DDBJ whole genome shotgun (WGS) entry which is preliminary data.</text>
</comment>
<evidence type="ECO:0000313" key="5">
    <source>
        <dbReference type="EMBL" id="PTE13415.1"/>
    </source>
</evidence>
<dbReference type="GO" id="GO:0004888">
    <property type="term" value="F:transmembrane signaling receptor activity"/>
    <property type="evidence" value="ECO:0007669"/>
    <property type="project" value="TreeGrafter"/>
</dbReference>
<sequence>MPPPSSAVPLASPPPPPLRQSMDRILDEMASVSMQLGHDIVDVAGFLEGVESAARQQLARLTEARGGARGVSAASATMIAATDRLSSVIGGLIGALATSTGQVGLALSSSQQVMGWVGGVGGQLGRIDQAMRAASQSNARVLEIAREVSLLAINAKIEAARAGPAGRGFAVVADAVNALAAQATDAARLISDTVGALAGEIGILQAEAQGVAVQAQAGMAELAASETALRLIGAQAAQADGELSTLSDEAARLRGVMQGFAPTFRALHDEVTAQAGLVNEARDRVAALVHLGEGMVQHMFALGGATADRPLIDAAMDRARQIGQALEAALAKGEISGADLFSTAYEPVPGTAPQQVLAPFTALTDRLPPPVQEPVLALDPRVVFCAAVNRTGYLPTHNRKFSAPQGPDPVWNAAHCRNRRIFADRVGQAAARSTAPFLMQIYRRDMGGDNFVMMKDVSAPILVQGQHWGALRLAYRF</sequence>
<proteinExistence type="inferred from homology"/>
<evidence type="ECO:0000256" key="3">
    <source>
        <dbReference type="PROSITE-ProRule" id="PRU00284"/>
    </source>
</evidence>
<evidence type="ECO:0000313" key="6">
    <source>
        <dbReference type="Proteomes" id="UP000241362"/>
    </source>
</evidence>
<dbReference type="PANTHER" id="PTHR43531:SF11">
    <property type="entry name" value="METHYL-ACCEPTING CHEMOTAXIS PROTEIN 3"/>
    <property type="match status" value="1"/>
</dbReference>
<dbReference type="GO" id="GO:0005886">
    <property type="term" value="C:plasma membrane"/>
    <property type="evidence" value="ECO:0007669"/>
    <property type="project" value="TreeGrafter"/>
</dbReference>
<dbReference type="PANTHER" id="PTHR43531">
    <property type="entry name" value="PROTEIN ICFG"/>
    <property type="match status" value="1"/>
</dbReference>
<dbReference type="GO" id="GO:0006935">
    <property type="term" value="P:chemotaxis"/>
    <property type="evidence" value="ECO:0007669"/>
    <property type="project" value="UniProtKB-KW"/>
</dbReference>
<dbReference type="Proteomes" id="UP000241362">
    <property type="component" value="Unassembled WGS sequence"/>
</dbReference>
<evidence type="ECO:0000256" key="2">
    <source>
        <dbReference type="ARBA" id="ARBA00029447"/>
    </source>
</evidence>
<dbReference type="EMBL" id="PZKE01000014">
    <property type="protein sequence ID" value="PTE13415.1"/>
    <property type="molecule type" value="Genomic_DNA"/>
</dbReference>
<dbReference type="Gene3D" id="1.10.287.950">
    <property type="entry name" value="Methyl-accepting chemotaxis protein"/>
    <property type="match status" value="1"/>
</dbReference>
<evidence type="ECO:0000256" key="1">
    <source>
        <dbReference type="ARBA" id="ARBA00022500"/>
    </source>
</evidence>
<dbReference type="SMART" id="SM00283">
    <property type="entry name" value="MA"/>
    <property type="match status" value="1"/>
</dbReference>
<keyword evidence="3" id="KW-0807">Transducer</keyword>
<feature type="domain" description="Methyl-accepting transducer" evidence="4">
    <location>
        <begin position="32"/>
        <end position="268"/>
    </location>
</feature>
<dbReference type="GO" id="GO:0007165">
    <property type="term" value="P:signal transduction"/>
    <property type="evidence" value="ECO:0007669"/>
    <property type="project" value="UniProtKB-KW"/>
</dbReference>
<reference evidence="5 6" key="1">
    <citation type="submission" date="2018-03" db="EMBL/GenBank/DDBJ databases">
        <title>Rhodobacter blasticus.</title>
        <authorList>
            <person name="Meyer T.E."/>
            <person name="Miller S."/>
            <person name="Lodha T."/>
            <person name="Gandham S."/>
            <person name="Chintalapati S."/>
            <person name="Chintalapati V.R."/>
        </authorList>
    </citation>
    <scope>NUCLEOTIDE SEQUENCE [LARGE SCALE GENOMIC DNA]</scope>
    <source>
        <strain evidence="5 6">DSM 2131</strain>
    </source>
</reference>
<keyword evidence="6" id="KW-1185">Reference proteome</keyword>
<dbReference type="AlphaFoldDB" id="A0A2T4J6C7"/>
<dbReference type="InterPro" id="IPR051310">
    <property type="entry name" value="MCP_chemotaxis"/>
</dbReference>
<name>A0A2T4J6C7_FUSBL</name>
<dbReference type="SUPFAM" id="SSF58104">
    <property type="entry name" value="Methyl-accepting chemotaxis protein (MCP) signaling domain"/>
    <property type="match status" value="1"/>
</dbReference>
<organism evidence="5 6">
    <name type="scientific">Fuscovulum blasticum DSM 2131</name>
    <dbReference type="NCBI Taxonomy" id="1188250"/>
    <lineage>
        <taxon>Bacteria</taxon>
        <taxon>Pseudomonadati</taxon>
        <taxon>Pseudomonadota</taxon>
        <taxon>Alphaproteobacteria</taxon>
        <taxon>Rhodobacterales</taxon>
        <taxon>Paracoccaceae</taxon>
        <taxon>Pseudogemmobacter</taxon>
    </lineage>
</organism>
<accession>A0A2T4J6C7</accession>
<dbReference type="InterPro" id="IPR004089">
    <property type="entry name" value="MCPsignal_dom"/>
</dbReference>
<keyword evidence="1" id="KW-0145">Chemotaxis</keyword>
<evidence type="ECO:0000259" key="4">
    <source>
        <dbReference type="PROSITE" id="PS50111"/>
    </source>
</evidence>
<protein>
    <recommendedName>
        <fullName evidence="4">Methyl-accepting transducer domain-containing protein</fullName>
    </recommendedName>
</protein>